<keyword evidence="5" id="KW-0808">Transferase</keyword>
<evidence type="ECO:0000256" key="11">
    <source>
        <dbReference type="ARBA" id="ARBA00022989"/>
    </source>
</evidence>
<evidence type="ECO:0000313" key="14">
    <source>
        <dbReference type="Proteomes" id="UP000250235"/>
    </source>
</evidence>
<evidence type="ECO:0000256" key="12">
    <source>
        <dbReference type="ARBA" id="ARBA00023136"/>
    </source>
</evidence>
<evidence type="ECO:0000256" key="4">
    <source>
        <dbReference type="ARBA" id="ARBA00012483"/>
    </source>
</evidence>
<keyword evidence="11" id="KW-1133">Transmembrane helix</keyword>
<dbReference type="EC" id="2.3.2.27" evidence="4"/>
<evidence type="ECO:0000256" key="6">
    <source>
        <dbReference type="ARBA" id="ARBA00022692"/>
    </source>
</evidence>
<evidence type="ECO:0000256" key="2">
    <source>
        <dbReference type="ARBA" id="ARBA00004167"/>
    </source>
</evidence>
<keyword evidence="9" id="KW-0833">Ubl conjugation pathway</keyword>
<evidence type="ECO:0000256" key="3">
    <source>
        <dbReference type="ARBA" id="ARBA00004906"/>
    </source>
</evidence>
<comment type="catalytic activity">
    <reaction evidence="1">
        <text>S-ubiquitinyl-[E2 ubiquitin-conjugating enzyme]-L-cysteine + [acceptor protein]-L-lysine = [E2 ubiquitin-conjugating enzyme]-L-cysteine + N(6)-ubiquitinyl-[acceptor protein]-L-lysine.</text>
        <dbReference type="EC" id="2.3.2.27"/>
    </reaction>
</comment>
<evidence type="ECO:0000313" key="13">
    <source>
        <dbReference type="EMBL" id="KZV48197.1"/>
    </source>
</evidence>
<evidence type="ECO:0000256" key="1">
    <source>
        <dbReference type="ARBA" id="ARBA00000900"/>
    </source>
</evidence>
<dbReference type="GO" id="GO:0061630">
    <property type="term" value="F:ubiquitin protein ligase activity"/>
    <property type="evidence" value="ECO:0007669"/>
    <property type="project" value="UniProtKB-EC"/>
</dbReference>
<keyword evidence="8" id="KW-0863">Zinc-finger</keyword>
<evidence type="ECO:0000256" key="7">
    <source>
        <dbReference type="ARBA" id="ARBA00022723"/>
    </source>
</evidence>
<keyword evidence="10" id="KW-0862">Zinc</keyword>
<dbReference type="GO" id="GO:0016020">
    <property type="term" value="C:membrane"/>
    <property type="evidence" value="ECO:0007669"/>
    <property type="project" value="UniProtKB-SubCell"/>
</dbReference>
<keyword evidence="7" id="KW-0479">Metal-binding</keyword>
<gene>
    <name evidence="13" type="ORF">F511_10783</name>
</gene>
<accession>A0A2Z7CQH2</accession>
<comment type="pathway">
    <text evidence="3">Protein modification; protein ubiquitination.</text>
</comment>
<dbReference type="InterPro" id="IPR044600">
    <property type="entry name" value="ATL1/ATL16-like"/>
</dbReference>
<dbReference type="EMBL" id="KQ994471">
    <property type="protein sequence ID" value="KZV48197.1"/>
    <property type="molecule type" value="Genomic_DNA"/>
</dbReference>
<keyword evidence="12" id="KW-0472">Membrane</keyword>
<evidence type="ECO:0000256" key="9">
    <source>
        <dbReference type="ARBA" id="ARBA00022786"/>
    </source>
</evidence>
<dbReference type="PANTHER" id="PTHR46913:SF1">
    <property type="entry name" value="RING-H2 FINGER PROTEIN ATL16"/>
    <property type="match status" value="1"/>
</dbReference>
<comment type="subcellular location">
    <subcellularLocation>
        <location evidence="2">Membrane</location>
        <topology evidence="2">Single-pass membrane protein</topology>
    </subcellularLocation>
</comment>
<keyword evidence="6" id="KW-0812">Transmembrane</keyword>
<dbReference type="GO" id="GO:0016567">
    <property type="term" value="P:protein ubiquitination"/>
    <property type="evidence" value="ECO:0007669"/>
    <property type="project" value="InterPro"/>
</dbReference>
<proteinExistence type="predicted"/>
<reference evidence="13 14" key="1">
    <citation type="journal article" date="2015" name="Proc. Natl. Acad. Sci. U.S.A.">
        <title>The resurrection genome of Boea hygrometrica: A blueprint for survival of dehydration.</title>
        <authorList>
            <person name="Xiao L."/>
            <person name="Yang G."/>
            <person name="Zhang L."/>
            <person name="Yang X."/>
            <person name="Zhao S."/>
            <person name="Ji Z."/>
            <person name="Zhou Q."/>
            <person name="Hu M."/>
            <person name="Wang Y."/>
            <person name="Chen M."/>
            <person name="Xu Y."/>
            <person name="Jin H."/>
            <person name="Xiao X."/>
            <person name="Hu G."/>
            <person name="Bao F."/>
            <person name="Hu Y."/>
            <person name="Wan P."/>
            <person name="Li L."/>
            <person name="Deng X."/>
            <person name="Kuang T."/>
            <person name="Xiang C."/>
            <person name="Zhu J.K."/>
            <person name="Oliver M.J."/>
            <person name="He Y."/>
        </authorList>
    </citation>
    <scope>NUCLEOTIDE SEQUENCE [LARGE SCALE GENOMIC DNA]</scope>
    <source>
        <strain evidence="14">cv. XS01</strain>
    </source>
</reference>
<sequence>MGDECIESRQKDEQFAVFQPFRRSFSMDSANDRQLYLAVQHIINQKKEATSSDTTTATDGCRIKRSFFSFGHGRGSRSAVQPILGSVLD</sequence>
<dbReference type="OrthoDB" id="1738657at2759"/>
<evidence type="ECO:0000256" key="10">
    <source>
        <dbReference type="ARBA" id="ARBA00022833"/>
    </source>
</evidence>
<dbReference type="Proteomes" id="UP000250235">
    <property type="component" value="Unassembled WGS sequence"/>
</dbReference>
<organism evidence="13 14">
    <name type="scientific">Dorcoceras hygrometricum</name>
    <dbReference type="NCBI Taxonomy" id="472368"/>
    <lineage>
        <taxon>Eukaryota</taxon>
        <taxon>Viridiplantae</taxon>
        <taxon>Streptophyta</taxon>
        <taxon>Embryophyta</taxon>
        <taxon>Tracheophyta</taxon>
        <taxon>Spermatophyta</taxon>
        <taxon>Magnoliopsida</taxon>
        <taxon>eudicotyledons</taxon>
        <taxon>Gunneridae</taxon>
        <taxon>Pentapetalae</taxon>
        <taxon>asterids</taxon>
        <taxon>lamiids</taxon>
        <taxon>Lamiales</taxon>
        <taxon>Gesneriaceae</taxon>
        <taxon>Didymocarpoideae</taxon>
        <taxon>Trichosporeae</taxon>
        <taxon>Loxocarpinae</taxon>
        <taxon>Dorcoceras</taxon>
    </lineage>
</organism>
<evidence type="ECO:0000256" key="5">
    <source>
        <dbReference type="ARBA" id="ARBA00022679"/>
    </source>
</evidence>
<keyword evidence="14" id="KW-1185">Reference proteome</keyword>
<dbReference type="GO" id="GO:0008270">
    <property type="term" value="F:zinc ion binding"/>
    <property type="evidence" value="ECO:0007669"/>
    <property type="project" value="UniProtKB-KW"/>
</dbReference>
<protein>
    <recommendedName>
        <fullName evidence="4">RING-type E3 ubiquitin transferase</fullName>
        <ecNumber evidence="4">2.3.2.27</ecNumber>
    </recommendedName>
</protein>
<dbReference type="PANTHER" id="PTHR46913">
    <property type="entry name" value="RING-H2 FINGER PROTEIN ATL16"/>
    <property type="match status" value="1"/>
</dbReference>
<evidence type="ECO:0000256" key="8">
    <source>
        <dbReference type="ARBA" id="ARBA00022771"/>
    </source>
</evidence>
<dbReference type="AlphaFoldDB" id="A0A2Z7CQH2"/>
<name>A0A2Z7CQH2_9LAMI</name>